<evidence type="ECO:0000256" key="3">
    <source>
        <dbReference type="ARBA" id="ARBA00022763"/>
    </source>
</evidence>
<sequence>MTRIGCHLSVAKGFTKAVETAPKLGANCFQYFTKNPRGFRGAKPLNIVDAERGRALMAELDLVAIGHTPYLINLATADDELWHLSIDALIQDLVIGEARGSYGVVVHCGKPKDKGIDYGIQRMRDAIAQVLDQNTTTQTMLLLENTAGQGSEIGTTIEQLLAIADPFPANQVGFCLDTQHAFSAGILEAGNLDGFSGFKHPEFMARLKAIHLNDSKVPFGGRKDRHELIGRGYLGLEMIGSLLNDPRMRDIPFYLETPVESEAQYADEIRECRALLTPRQELAP</sequence>
<feature type="binding site" evidence="7">
    <location>
        <position position="226"/>
    </location>
    <ligand>
        <name>Zn(2+)</name>
        <dbReference type="ChEBI" id="CHEBI:29105"/>
        <label>3</label>
    </ligand>
</feature>
<accession>A0ABN5H2Y7</accession>
<name>A0ABN5H2Y7_9FIRM</name>
<dbReference type="InterPro" id="IPR013022">
    <property type="entry name" value="Xyl_isomerase-like_TIM-brl"/>
</dbReference>
<evidence type="ECO:0000259" key="8">
    <source>
        <dbReference type="Pfam" id="PF01261"/>
    </source>
</evidence>
<feature type="binding site" evidence="7">
    <location>
        <position position="107"/>
    </location>
    <ligand>
        <name>Zn(2+)</name>
        <dbReference type="ChEBI" id="CHEBI:29105"/>
        <label>1</label>
    </ligand>
</feature>
<evidence type="ECO:0000313" key="9">
    <source>
        <dbReference type="EMBL" id="AUW95040.1"/>
    </source>
</evidence>
<feature type="binding site" evidence="7">
    <location>
        <position position="256"/>
    </location>
    <ligand>
        <name>Zn(2+)</name>
        <dbReference type="ChEBI" id="CHEBI:29105"/>
        <label>2</label>
    </ligand>
</feature>
<keyword evidence="3 7" id="KW-0227">DNA damage</keyword>
<feature type="binding site" evidence="7">
    <location>
        <position position="177"/>
    </location>
    <ligand>
        <name>Zn(2+)</name>
        <dbReference type="ChEBI" id="CHEBI:29105"/>
        <label>2</label>
    </ligand>
</feature>
<dbReference type="Pfam" id="PF01261">
    <property type="entry name" value="AP_endonuc_2"/>
    <property type="match status" value="1"/>
</dbReference>
<feature type="binding site" evidence="7">
    <location>
        <position position="180"/>
    </location>
    <ligand>
        <name>Zn(2+)</name>
        <dbReference type="ChEBI" id="CHEBI:29105"/>
        <label>3</label>
    </ligand>
</feature>
<feature type="binding site" evidence="7">
    <location>
        <position position="224"/>
    </location>
    <ligand>
        <name>Zn(2+)</name>
        <dbReference type="ChEBI" id="CHEBI:29105"/>
        <label>3</label>
    </ligand>
</feature>
<dbReference type="SUPFAM" id="SSF51658">
    <property type="entry name" value="Xylose isomerase-like"/>
    <property type="match status" value="1"/>
</dbReference>
<dbReference type="InterPro" id="IPR001719">
    <property type="entry name" value="AP_endonuc_2"/>
</dbReference>
<dbReference type="Proteomes" id="UP000325292">
    <property type="component" value="Chromosome"/>
</dbReference>
<comment type="catalytic activity">
    <reaction evidence="7">
        <text>Endonucleolytic cleavage to 5'-phosphooligonucleotide end-products.</text>
        <dbReference type="EC" id="3.1.21.2"/>
    </reaction>
</comment>
<dbReference type="PROSITE" id="PS00731">
    <property type="entry name" value="AP_NUCLEASE_F2_3"/>
    <property type="match status" value="1"/>
</dbReference>
<dbReference type="CDD" id="cd00019">
    <property type="entry name" value="AP2Ec"/>
    <property type="match status" value="1"/>
</dbReference>
<dbReference type="InterPro" id="IPR018246">
    <property type="entry name" value="AP_endonuc_F2_Zn_BS"/>
</dbReference>
<dbReference type="PANTHER" id="PTHR21445:SF0">
    <property type="entry name" value="APURINIC-APYRIMIDINIC ENDONUCLEASE"/>
    <property type="match status" value="1"/>
</dbReference>
<dbReference type="SMART" id="SM00518">
    <property type="entry name" value="AP2Ec"/>
    <property type="match status" value="1"/>
</dbReference>
<comment type="function">
    <text evidence="7">Endonuclease IV plays a role in DNA repair. It cleaves phosphodiester bonds at apurinic or apyrimidinic (AP) sites, generating a 3'-hydroxyl group and a 5'-terminal sugar phosphate.</text>
</comment>
<keyword evidence="7" id="KW-0540">Nuclease</keyword>
<evidence type="ECO:0000256" key="5">
    <source>
        <dbReference type="ARBA" id="ARBA00022833"/>
    </source>
</evidence>
<feature type="binding site" evidence="7">
    <location>
        <position position="144"/>
    </location>
    <ligand>
        <name>Zn(2+)</name>
        <dbReference type="ChEBI" id="CHEBI:29105"/>
        <label>2</label>
    </ligand>
</feature>
<evidence type="ECO:0000256" key="2">
    <source>
        <dbReference type="ARBA" id="ARBA00022723"/>
    </source>
</evidence>
<gene>
    <name evidence="7" type="primary">nfo</name>
    <name evidence="9" type="ORF">BXT84_14650</name>
</gene>
<keyword evidence="7 9" id="KW-0255">Endonuclease</keyword>
<dbReference type="PROSITE" id="PS51432">
    <property type="entry name" value="AP_NUCLEASE_F2_4"/>
    <property type="match status" value="1"/>
</dbReference>
<evidence type="ECO:0000256" key="6">
    <source>
        <dbReference type="ARBA" id="ARBA00023204"/>
    </source>
</evidence>
<feature type="binding site" evidence="7">
    <location>
        <position position="144"/>
    </location>
    <ligand>
        <name>Zn(2+)</name>
        <dbReference type="ChEBI" id="CHEBI:29105"/>
        <label>1</label>
    </ligand>
</feature>
<dbReference type="EC" id="3.1.21.2" evidence="7"/>
<dbReference type="NCBIfam" id="TIGR00587">
    <property type="entry name" value="nfo"/>
    <property type="match status" value="1"/>
</dbReference>
<dbReference type="InterPro" id="IPR036237">
    <property type="entry name" value="Xyl_isomerase-like_sf"/>
</dbReference>
<keyword evidence="5 7" id="KW-0862">Zinc</keyword>
<feature type="domain" description="Xylose isomerase-like TIM barrel" evidence="8">
    <location>
        <begin position="20"/>
        <end position="272"/>
    </location>
</feature>
<organism evidence="9 10">
    <name type="scientific">Sulfobacillus thermotolerans</name>
    <dbReference type="NCBI Taxonomy" id="338644"/>
    <lineage>
        <taxon>Bacteria</taxon>
        <taxon>Bacillati</taxon>
        <taxon>Bacillota</taxon>
        <taxon>Clostridia</taxon>
        <taxon>Eubacteriales</taxon>
        <taxon>Clostridiales Family XVII. Incertae Sedis</taxon>
        <taxon>Sulfobacillus</taxon>
    </lineage>
</organism>
<dbReference type="HAMAP" id="MF_00152">
    <property type="entry name" value="Nfo"/>
    <property type="match status" value="1"/>
</dbReference>
<evidence type="ECO:0000313" key="10">
    <source>
        <dbReference type="Proteomes" id="UP000325292"/>
    </source>
</evidence>
<keyword evidence="6 7" id="KW-0234">DNA repair</keyword>
<keyword evidence="2 7" id="KW-0479">Metal-binding</keyword>
<dbReference type="GO" id="GO:0004519">
    <property type="term" value="F:endonuclease activity"/>
    <property type="evidence" value="ECO:0007669"/>
    <property type="project" value="UniProtKB-KW"/>
</dbReference>
<feature type="binding site" evidence="7">
    <location>
        <position position="211"/>
    </location>
    <ligand>
        <name>Zn(2+)</name>
        <dbReference type="ChEBI" id="CHEBI:29105"/>
        <label>2</label>
    </ligand>
</feature>
<comment type="similarity">
    <text evidence="1 7">Belongs to the AP endonuclease 2 family.</text>
</comment>
<dbReference type="PANTHER" id="PTHR21445">
    <property type="entry name" value="ENDONUCLEASE IV ENDODEOXYRIBONUCLEASE IV"/>
    <property type="match status" value="1"/>
</dbReference>
<reference evidence="9 10" key="1">
    <citation type="journal article" date="2019" name="Sci. Rep.">
        <title>Sulfobacillus thermotolerans: new insights into resistance and metabolic capacities of acidophilic chemolithotrophs.</title>
        <authorList>
            <person name="Panyushkina A.E."/>
            <person name="Babenko V.V."/>
            <person name="Nikitina A.S."/>
            <person name="Selezneva O.V."/>
            <person name="Tsaplina I.A."/>
            <person name="Letarova M.A."/>
            <person name="Kostryukova E.S."/>
            <person name="Letarov A.V."/>
        </authorList>
    </citation>
    <scope>NUCLEOTIDE SEQUENCE [LARGE SCALE GENOMIC DNA]</scope>
    <source>
        <strain evidence="9 10">Kr1</strain>
    </source>
</reference>
<protein>
    <recommendedName>
        <fullName evidence="7">Probable endonuclease 4</fullName>
        <ecNumber evidence="7">3.1.21.2</ecNumber>
    </recommendedName>
    <alternativeName>
        <fullName evidence="7">Endodeoxyribonuclease IV</fullName>
    </alternativeName>
    <alternativeName>
        <fullName evidence="7">Endonuclease IV</fullName>
    </alternativeName>
</protein>
<evidence type="ECO:0000256" key="4">
    <source>
        <dbReference type="ARBA" id="ARBA00022801"/>
    </source>
</evidence>
<dbReference type="EMBL" id="CP019454">
    <property type="protein sequence ID" value="AUW95040.1"/>
    <property type="molecule type" value="Genomic_DNA"/>
</dbReference>
<keyword evidence="4 7" id="KW-0378">Hydrolase</keyword>
<proteinExistence type="inferred from homology"/>
<comment type="cofactor">
    <cofactor evidence="7">
        <name>Zn(2+)</name>
        <dbReference type="ChEBI" id="CHEBI:29105"/>
    </cofactor>
    <text evidence="7">Binds 3 Zn(2+) ions.</text>
</comment>
<feature type="binding site" evidence="7">
    <location>
        <position position="67"/>
    </location>
    <ligand>
        <name>Zn(2+)</name>
        <dbReference type="ChEBI" id="CHEBI:29105"/>
        <label>1</label>
    </ligand>
</feature>
<evidence type="ECO:0000256" key="1">
    <source>
        <dbReference type="ARBA" id="ARBA00005340"/>
    </source>
</evidence>
<evidence type="ECO:0000256" key="7">
    <source>
        <dbReference type="HAMAP-Rule" id="MF_00152"/>
    </source>
</evidence>
<dbReference type="Gene3D" id="3.20.20.150">
    <property type="entry name" value="Divalent-metal-dependent TIM barrel enzymes"/>
    <property type="match status" value="1"/>
</dbReference>
<keyword evidence="10" id="KW-1185">Reference proteome</keyword>